<reference evidence="1" key="1">
    <citation type="submission" date="2020-05" db="EMBL/GenBank/DDBJ databases">
        <authorList>
            <person name="Chiriac C."/>
            <person name="Salcher M."/>
            <person name="Ghai R."/>
            <person name="Kavagutti S V."/>
        </authorList>
    </citation>
    <scope>NUCLEOTIDE SEQUENCE</scope>
</reference>
<sequence>MLPAVKAVPTVIPPVLPSLPKVIEEAPVPMFMEVLLNAAAKLFVSGRTTIAPVVENSLDWAEF</sequence>
<dbReference type="EMBL" id="CAEZVO010000124">
    <property type="protein sequence ID" value="CAB4637974.1"/>
    <property type="molecule type" value="Genomic_DNA"/>
</dbReference>
<name>A0A6J6JNP5_9ZZZZ</name>
<accession>A0A6J6JNP5</accession>
<evidence type="ECO:0000313" key="1">
    <source>
        <dbReference type="EMBL" id="CAB4637974.1"/>
    </source>
</evidence>
<gene>
    <name evidence="1" type="ORF">UFOPK2044_00791</name>
</gene>
<dbReference type="AlphaFoldDB" id="A0A6J6JNP5"/>
<proteinExistence type="predicted"/>
<organism evidence="1">
    <name type="scientific">freshwater metagenome</name>
    <dbReference type="NCBI Taxonomy" id="449393"/>
    <lineage>
        <taxon>unclassified sequences</taxon>
        <taxon>metagenomes</taxon>
        <taxon>ecological metagenomes</taxon>
    </lineage>
</organism>
<protein>
    <submittedName>
        <fullName evidence="1">Unannotated protein</fullName>
    </submittedName>
</protein>